<dbReference type="Proteomes" id="UP000515146">
    <property type="component" value="Unplaced"/>
</dbReference>
<feature type="transmembrane region" description="Helical" evidence="1">
    <location>
        <begin position="159"/>
        <end position="182"/>
    </location>
</feature>
<keyword evidence="1" id="KW-0812">Transmembrane</keyword>
<feature type="transmembrane region" description="Helical" evidence="1">
    <location>
        <begin position="202"/>
        <end position="225"/>
    </location>
</feature>
<sequence>MDISILGCHINRSISAPIHNKTNQSLQPRATPVAGYFSQAIDIIAILHVFSTYLRCKQIEYYIKRVIPESKNLNVNNPETIKILHQKNYQTFIYAILSGIGFNSMGNFGSFQHLGEHGIGATLMFLTIPFLFAQKYIAEKLYECDQIESRPISMTIVTYIVSIGWPLISTIFVCSLLIHSSLMDWFNQDLRLNFPNDSPAFYLYRFAIILEWLVIMSYTIMFFIITKRMKLFKHWNRIVY</sequence>
<accession>A0A6P6XY43</accession>
<name>A0A6P6XY43_DERPT</name>
<evidence type="ECO:0000256" key="1">
    <source>
        <dbReference type="SAM" id="Phobius"/>
    </source>
</evidence>
<feature type="transmembrane region" description="Helical" evidence="1">
    <location>
        <begin position="117"/>
        <end position="138"/>
    </location>
</feature>
<protein>
    <submittedName>
        <fullName evidence="3">Uncharacterized protein LOC113791300</fullName>
    </submittedName>
</protein>
<proteinExistence type="predicted"/>
<dbReference type="AlphaFoldDB" id="A0A6P6XY43"/>
<gene>
    <name evidence="3" type="primary">LOC113791300</name>
</gene>
<dbReference type="RefSeq" id="XP_027196864.1">
    <property type="nucleotide sequence ID" value="XM_027341063.1"/>
</dbReference>
<organism evidence="2 3">
    <name type="scientific">Dermatophagoides pteronyssinus</name>
    <name type="common">European house dust mite</name>
    <dbReference type="NCBI Taxonomy" id="6956"/>
    <lineage>
        <taxon>Eukaryota</taxon>
        <taxon>Metazoa</taxon>
        <taxon>Ecdysozoa</taxon>
        <taxon>Arthropoda</taxon>
        <taxon>Chelicerata</taxon>
        <taxon>Arachnida</taxon>
        <taxon>Acari</taxon>
        <taxon>Acariformes</taxon>
        <taxon>Sarcoptiformes</taxon>
        <taxon>Astigmata</taxon>
        <taxon>Psoroptidia</taxon>
        <taxon>Analgoidea</taxon>
        <taxon>Pyroglyphidae</taxon>
        <taxon>Dermatophagoidinae</taxon>
        <taxon>Dermatophagoides</taxon>
    </lineage>
</organism>
<dbReference type="KEGG" id="dpte:113791300"/>
<keyword evidence="2" id="KW-1185">Reference proteome</keyword>
<evidence type="ECO:0000313" key="3">
    <source>
        <dbReference type="RefSeq" id="XP_027196864.1"/>
    </source>
</evidence>
<keyword evidence="1" id="KW-1133">Transmembrane helix</keyword>
<feature type="transmembrane region" description="Helical" evidence="1">
    <location>
        <begin position="92"/>
        <end position="111"/>
    </location>
</feature>
<dbReference type="InParanoid" id="A0A6P6XY43"/>
<keyword evidence="1" id="KW-0472">Membrane</keyword>
<feature type="transmembrane region" description="Helical" evidence="1">
    <location>
        <begin position="33"/>
        <end position="54"/>
    </location>
</feature>
<reference evidence="3" key="1">
    <citation type="submission" date="2025-08" db="UniProtKB">
        <authorList>
            <consortium name="RefSeq"/>
        </authorList>
    </citation>
    <scope>IDENTIFICATION</scope>
    <source>
        <strain evidence="3">Airmid</strain>
    </source>
</reference>
<evidence type="ECO:0000313" key="2">
    <source>
        <dbReference type="Proteomes" id="UP000515146"/>
    </source>
</evidence>